<sequence length="64" mass="6951">MPPPRSSRLQSTNDGCLGGQPLGIRRESSRSENVADVGEIPALGSDIRDILRPGRRQIDPLRGE</sequence>
<organism evidence="2 3">
    <name type="scientific">Microbacterium aoyamense</name>
    <dbReference type="NCBI Taxonomy" id="344166"/>
    <lineage>
        <taxon>Bacteria</taxon>
        <taxon>Bacillati</taxon>
        <taxon>Actinomycetota</taxon>
        <taxon>Actinomycetes</taxon>
        <taxon>Micrococcales</taxon>
        <taxon>Microbacteriaceae</taxon>
        <taxon>Microbacterium</taxon>
    </lineage>
</organism>
<evidence type="ECO:0000256" key="1">
    <source>
        <dbReference type="SAM" id="MobiDB-lite"/>
    </source>
</evidence>
<feature type="region of interest" description="Disordered" evidence="1">
    <location>
        <begin position="1"/>
        <end position="37"/>
    </location>
</feature>
<evidence type="ECO:0000313" key="3">
    <source>
        <dbReference type="Proteomes" id="UP001501343"/>
    </source>
</evidence>
<comment type="caution">
    <text evidence="2">The sequence shown here is derived from an EMBL/GenBank/DDBJ whole genome shotgun (WGS) entry which is preliminary data.</text>
</comment>
<protein>
    <submittedName>
        <fullName evidence="2">Uncharacterized protein</fullName>
    </submittedName>
</protein>
<gene>
    <name evidence="2" type="ORF">GCM10009775_05020</name>
</gene>
<accession>A0ABN2PBG9</accession>
<proteinExistence type="predicted"/>
<name>A0ABN2PBG9_9MICO</name>
<dbReference type="EMBL" id="BAAAOF010000002">
    <property type="protein sequence ID" value="GAA1915526.1"/>
    <property type="molecule type" value="Genomic_DNA"/>
</dbReference>
<evidence type="ECO:0000313" key="2">
    <source>
        <dbReference type="EMBL" id="GAA1915526.1"/>
    </source>
</evidence>
<reference evidence="2 3" key="1">
    <citation type="journal article" date="2019" name="Int. J. Syst. Evol. Microbiol.">
        <title>The Global Catalogue of Microorganisms (GCM) 10K type strain sequencing project: providing services to taxonomists for standard genome sequencing and annotation.</title>
        <authorList>
            <consortium name="The Broad Institute Genomics Platform"/>
            <consortium name="The Broad Institute Genome Sequencing Center for Infectious Disease"/>
            <person name="Wu L."/>
            <person name="Ma J."/>
        </authorList>
    </citation>
    <scope>NUCLEOTIDE SEQUENCE [LARGE SCALE GENOMIC DNA]</scope>
    <source>
        <strain evidence="2 3">JCM 14900</strain>
    </source>
</reference>
<dbReference type="Proteomes" id="UP001501343">
    <property type="component" value="Unassembled WGS sequence"/>
</dbReference>
<keyword evidence="3" id="KW-1185">Reference proteome</keyword>